<name>A0AAD8DMG5_MYTSE</name>
<dbReference type="GO" id="GO:0004252">
    <property type="term" value="F:serine-type endopeptidase activity"/>
    <property type="evidence" value="ECO:0007669"/>
    <property type="project" value="InterPro"/>
</dbReference>
<dbReference type="PROSITE" id="PS50240">
    <property type="entry name" value="TRYPSIN_DOM"/>
    <property type="match status" value="1"/>
</dbReference>
<dbReference type="EMBL" id="JARGEI010000026">
    <property type="protein sequence ID" value="KAJ8708480.1"/>
    <property type="molecule type" value="Genomic_DNA"/>
</dbReference>
<evidence type="ECO:0000256" key="1">
    <source>
        <dbReference type="ARBA" id="ARBA00022670"/>
    </source>
</evidence>
<dbReference type="Gene3D" id="2.40.10.10">
    <property type="entry name" value="Trypsin-like serine proteases"/>
    <property type="match status" value="1"/>
</dbReference>
<keyword evidence="4" id="KW-1015">Disulfide bond</keyword>
<dbReference type="Proteomes" id="UP001231518">
    <property type="component" value="Chromosome 25"/>
</dbReference>
<comment type="caution">
    <text evidence="7">The sequence shown here is derived from an EMBL/GenBank/DDBJ whole genome shotgun (WGS) entry which is preliminary data.</text>
</comment>
<dbReference type="PANTHER" id="PTHR24276:SF96">
    <property type="entry name" value="PEPTIDASE S1 DOMAIN-CONTAINING PROTEIN"/>
    <property type="match status" value="1"/>
</dbReference>
<dbReference type="InterPro" id="IPR050430">
    <property type="entry name" value="Peptidase_S1"/>
</dbReference>
<dbReference type="AlphaFoldDB" id="A0AAD8DMG5"/>
<accession>A0AAD8DMG5</accession>
<evidence type="ECO:0000256" key="4">
    <source>
        <dbReference type="ARBA" id="ARBA00023157"/>
    </source>
</evidence>
<protein>
    <recommendedName>
        <fullName evidence="6">Peptidase S1 domain-containing protein</fullName>
    </recommendedName>
</protein>
<dbReference type="InterPro" id="IPR043504">
    <property type="entry name" value="Peptidase_S1_PA_chymotrypsin"/>
</dbReference>
<dbReference type="Pfam" id="PF00089">
    <property type="entry name" value="Trypsin"/>
    <property type="match status" value="1"/>
</dbReference>
<feature type="domain" description="Peptidase S1" evidence="6">
    <location>
        <begin position="30"/>
        <end position="264"/>
    </location>
</feature>
<dbReference type="SUPFAM" id="SSF50494">
    <property type="entry name" value="Trypsin-like serine proteases"/>
    <property type="match status" value="1"/>
</dbReference>
<evidence type="ECO:0000313" key="7">
    <source>
        <dbReference type="EMBL" id="KAJ8708480.1"/>
    </source>
</evidence>
<feature type="chain" id="PRO_5042238702" description="Peptidase S1 domain-containing protein" evidence="5">
    <location>
        <begin position="20"/>
        <end position="316"/>
    </location>
</feature>
<evidence type="ECO:0000256" key="2">
    <source>
        <dbReference type="ARBA" id="ARBA00022801"/>
    </source>
</evidence>
<evidence type="ECO:0000259" key="6">
    <source>
        <dbReference type="PROSITE" id="PS50240"/>
    </source>
</evidence>
<keyword evidence="2" id="KW-0378">Hydrolase</keyword>
<sequence length="316" mass="34603">MDKFLFLFIIVFCVTKASSSYEEPNETRRITAAVENQFPYMVSLQELSKIHDIHTTLIRGHRCGGVLVTLQHALTAASCFLQYNSSQHQYVPIDRDEYRVFAGSVSLTNDSSSDRVRRIANTTAHPEFNAPVDWNLHNIGIIILGSPFLRTTVASISIRDIGNPATYVQCTGMGWQRGTRLMYNTMMAFNDTMCSRLTQSVPNTLCAWPGTGVGCVGEEGSPLVCQDHVIGVYIIISPCTSTSLGAQLFVRASRYTTWINTVIALPIPELGPEPSTVPPPTTTTTAAPGAAFMFQPGMTLLAVMVVAQTIRASFIN</sequence>
<gene>
    <name evidence="7" type="ORF">PYW07_010605</name>
</gene>
<keyword evidence="3" id="KW-0720">Serine protease</keyword>
<dbReference type="InterPro" id="IPR001254">
    <property type="entry name" value="Trypsin_dom"/>
</dbReference>
<keyword evidence="8" id="KW-1185">Reference proteome</keyword>
<evidence type="ECO:0000313" key="8">
    <source>
        <dbReference type="Proteomes" id="UP001231518"/>
    </source>
</evidence>
<dbReference type="InterPro" id="IPR009003">
    <property type="entry name" value="Peptidase_S1_PA"/>
</dbReference>
<keyword evidence="5" id="KW-0732">Signal</keyword>
<proteinExistence type="predicted"/>
<feature type="signal peptide" evidence="5">
    <location>
        <begin position="1"/>
        <end position="19"/>
    </location>
</feature>
<evidence type="ECO:0000256" key="3">
    <source>
        <dbReference type="ARBA" id="ARBA00022825"/>
    </source>
</evidence>
<dbReference type="PANTHER" id="PTHR24276">
    <property type="entry name" value="POLYSERASE-RELATED"/>
    <property type="match status" value="1"/>
</dbReference>
<dbReference type="SMART" id="SM00020">
    <property type="entry name" value="Tryp_SPc"/>
    <property type="match status" value="1"/>
</dbReference>
<organism evidence="7 8">
    <name type="scientific">Mythimna separata</name>
    <name type="common">Oriental armyworm</name>
    <name type="synonym">Pseudaletia separata</name>
    <dbReference type="NCBI Taxonomy" id="271217"/>
    <lineage>
        <taxon>Eukaryota</taxon>
        <taxon>Metazoa</taxon>
        <taxon>Ecdysozoa</taxon>
        <taxon>Arthropoda</taxon>
        <taxon>Hexapoda</taxon>
        <taxon>Insecta</taxon>
        <taxon>Pterygota</taxon>
        <taxon>Neoptera</taxon>
        <taxon>Endopterygota</taxon>
        <taxon>Lepidoptera</taxon>
        <taxon>Glossata</taxon>
        <taxon>Ditrysia</taxon>
        <taxon>Noctuoidea</taxon>
        <taxon>Noctuidae</taxon>
        <taxon>Noctuinae</taxon>
        <taxon>Hadenini</taxon>
        <taxon>Mythimna</taxon>
    </lineage>
</organism>
<evidence type="ECO:0000256" key="5">
    <source>
        <dbReference type="SAM" id="SignalP"/>
    </source>
</evidence>
<keyword evidence="1" id="KW-0645">Protease</keyword>
<dbReference type="GO" id="GO:0006508">
    <property type="term" value="P:proteolysis"/>
    <property type="evidence" value="ECO:0007669"/>
    <property type="project" value="UniProtKB-KW"/>
</dbReference>
<reference evidence="7" key="1">
    <citation type="submission" date="2023-03" db="EMBL/GenBank/DDBJ databases">
        <title>Chromosome-level genomes of two armyworms, Mythimna separata and Mythimna loreyi, provide insights into the biosynthesis and reception of sex pheromones.</title>
        <authorList>
            <person name="Zhao H."/>
        </authorList>
    </citation>
    <scope>NUCLEOTIDE SEQUENCE</scope>
    <source>
        <strain evidence="7">BeijingLab</strain>
        <tissue evidence="7">Pupa</tissue>
    </source>
</reference>